<keyword evidence="5" id="KW-1185">Reference proteome</keyword>
<evidence type="ECO:0000256" key="3">
    <source>
        <dbReference type="PROSITE-ProRule" id="PRU00023"/>
    </source>
</evidence>
<dbReference type="Proteomes" id="UP001147752">
    <property type="component" value="Unassembled WGS sequence"/>
</dbReference>
<feature type="repeat" description="ANK" evidence="3">
    <location>
        <begin position="207"/>
        <end position="239"/>
    </location>
</feature>
<evidence type="ECO:0000256" key="1">
    <source>
        <dbReference type="ARBA" id="ARBA00022737"/>
    </source>
</evidence>
<sequence>MIVPGCQAAACPLAHGADPNAVASLAEMNSMLHLACLHYQPKIVQALLEAGGDPNAKDVSGRTPWRMLFERYKPKSSDRDTLLDVLLADSRVNIDERDNDGRTLLGIAASCRCKVSVVLKFAKKVVRMPDEVDINSQDNQGITPLCRSIAINNYDITRLIPAQNRLDPNLGPRDAFPLLIAVGLNQQQTVEHLLDSKRLDVNKQTSQGKTALSKALNVGNREVIKMLAKAGANPDIGMSEGKTPRQQALAAGIRVKWKTRPV</sequence>
<keyword evidence="1" id="KW-0677">Repeat</keyword>
<dbReference type="SMART" id="SM00248">
    <property type="entry name" value="ANK"/>
    <property type="match status" value="5"/>
</dbReference>
<dbReference type="InterPro" id="IPR036770">
    <property type="entry name" value="Ankyrin_rpt-contain_sf"/>
</dbReference>
<dbReference type="PANTHER" id="PTHR24198:SF165">
    <property type="entry name" value="ANKYRIN REPEAT-CONTAINING PROTEIN-RELATED"/>
    <property type="match status" value="1"/>
</dbReference>
<dbReference type="EMBL" id="JAPZBT010000006">
    <property type="protein sequence ID" value="KAJ5356689.1"/>
    <property type="molecule type" value="Genomic_DNA"/>
</dbReference>
<dbReference type="AlphaFoldDB" id="A0A9W9RD31"/>
<dbReference type="SUPFAM" id="SSF48403">
    <property type="entry name" value="Ankyrin repeat"/>
    <property type="match status" value="1"/>
</dbReference>
<dbReference type="Gene3D" id="1.25.40.20">
    <property type="entry name" value="Ankyrin repeat-containing domain"/>
    <property type="match status" value="2"/>
</dbReference>
<comment type="caution">
    <text evidence="4">The sequence shown here is derived from an EMBL/GenBank/DDBJ whole genome shotgun (WGS) entry which is preliminary data.</text>
</comment>
<organism evidence="4 5">
    <name type="scientific">Penicillium concentricum</name>
    <dbReference type="NCBI Taxonomy" id="293559"/>
    <lineage>
        <taxon>Eukaryota</taxon>
        <taxon>Fungi</taxon>
        <taxon>Dikarya</taxon>
        <taxon>Ascomycota</taxon>
        <taxon>Pezizomycotina</taxon>
        <taxon>Eurotiomycetes</taxon>
        <taxon>Eurotiomycetidae</taxon>
        <taxon>Eurotiales</taxon>
        <taxon>Aspergillaceae</taxon>
        <taxon>Penicillium</taxon>
    </lineage>
</organism>
<dbReference type="Pfam" id="PF12796">
    <property type="entry name" value="Ank_2"/>
    <property type="match status" value="1"/>
</dbReference>
<dbReference type="PANTHER" id="PTHR24198">
    <property type="entry name" value="ANKYRIN REPEAT AND PROTEIN KINASE DOMAIN-CONTAINING PROTEIN"/>
    <property type="match status" value="1"/>
</dbReference>
<reference evidence="4" key="1">
    <citation type="submission" date="2022-12" db="EMBL/GenBank/DDBJ databases">
        <authorList>
            <person name="Petersen C."/>
        </authorList>
    </citation>
    <scope>NUCLEOTIDE SEQUENCE</scope>
    <source>
        <strain evidence="4">IBT 3081</strain>
    </source>
</reference>
<dbReference type="OrthoDB" id="20872at2759"/>
<reference evidence="4" key="2">
    <citation type="journal article" date="2023" name="IMA Fungus">
        <title>Comparative genomic study of the Penicillium genus elucidates a diverse pangenome and 15 lateral gene transfer events.</title>
        <authorList>
            <person name="Petersen C."/>
            <person name="Sorensen T."/>
            <person name="Nielsen M.R."/>
            <person name="Sondergaard T.E."/>
            <person name="Sorensen J.L."/>
            <person name="Fitzpatrick D.A."/>
            <person name="Frisvad J.C."/>
            <person name="Nielsen K.L."/>
        </authorList>
    </citation>
    <scope>NUCLEOTIDE SEQUENCE</scope>
    <source>
        <strain evidence="4">IBT 3081</strain>
    </source>
</reference>
<accession>A0A9W9RD31</accession>
<name>A0A9W9RD31_9EURO</name>
<dbReference type="Pfam" id="PF00023">
    <property type="entry name" value="Ank"/>
    <property type="match status" value="1"/>
</dbReference>
<feature type="repeat" description="ANK" evidence="3">
    <location>
        <begin position="27"/>
        <end position="59"/>
    </location>
</feature>
<dbReference type="PROSITE" id="PS50088">
    <property type="entry name" value="ANK_REPEAT"/>
    <property type="match status" value="2"/>
</dbReference>
<gene>
    <name evidence="4" type="ORF">N7517_011298</name>
</gene>
<evidence type="ECO:0000313" key="4">
    <source>
        <dbReference type="EMBL" id="KAJ5356689.1"/>
    </source>
</evidence>
<dbReference type="GeneID" id="81468204"/>
<dbReference type="RefSeq" id="XP_056574836.1">
    <property type="nucleotide sequence ID" value="XM_056729021.1"/>
</dbReference>
<evidence type="ECO:0000313" key="5">
    <source>
        <dbReference type="Proteomes" id="UP001147752"/>
    </source>
</evidence>
<dbReference type="PROSITE" id="PS50297">
    <property type="entry name" value="ANK_REP_REGION"/>
    <property type="match status" value="2"/>
</dbReference>
<dbReference type="InterPro" id="IPR002110">
    <property type="entry name" value="Ankyrin_rpt"/>
</dbReference>
<protein>
    <submittedName>
        <fullName evidence="4">Uncharacterized protein</fullName>
    </submittedName>
</protein>
<evidence type="ECO:0000256" key="2">
    <source>
        <dbReference type="ARBA" id="ARBA00023043"/>
    </source>
</evidence>
<proteinExistence type="predicted"/>
<keyword evidence="2 3" id="KW-0040">ANK repeat</keyword>